<dbReference type="Proteomes" id="UP000026915">
    <property type="component" value="Chromosome 9"/>
</dbReference>
<keyword evidence="2" id="KW-1185">Reference proteome</keyword>
<sequence length="77" mass="8778">MVVHHQKLISLLHTSLSQTIRKGVSRLGSVHYRPLLYPSFHIVDEAHNSSQPLGALFWSIAPQHRIAKIRSTTMPWV</sequence>
<dbReference type="AlphaFoldDB" id="A0A061GVN0"/>
<protein>
    <submittedName>
        <fullName evidence="1">Uncharacterized protein</fullName>
    </submittedName>
</protein>
<dbReference type="Gramene" id="EOY33483">
    <property type="protein sequence ID" value="EOY33483"/>
    <property type="gene ID" value="TCM_041454"/>
</dbReference>
<gene>
    <name evidence="1" type="ORF">TCM_041454</name>
</gene>
<name>A0A061GVN0_THECC</name>
<dbReference type="InParanoid" id="A0A061GVN0"/>
<evidence type="ECO:0000313" key="2">
    <source>
        <dbReference type="Proteomes" id="UP000026915"/>
    </source>
</evidence>
<dbReference type="EMBL" id="CM001887">
    <property type="protein sequence ID" value="EOY33483.1"/>
    <property type="molecule type" value="Genomic_DNA"/>
</dbReference>
<reference evidence="1 2" key="1">
    <citation type="journal article" date="2013" name="Genome Biol.">
        <title>The genome sequence of the most widely cultivated cacao type and its use to identify candidate genes regulating pod color.</title>
        <authorList>
            <person name="Motamayor J.C."/>
            <person name="Mockaitis K."/>
            <person name="Schmutz J."/>
            <person name="Haiminen N."/>
            <person name="Iii D.L."/>
            <person name="Cornejo O."/>
            <person name="Findley S.D."/>
            <person name="Zheng P."/>
            <person name="Utro F."/>
            <person name="Royaert S."/>
            <person name="Saski C."/>
            <person name="Jenkins J."/>
            <person name="Podicheti R."/>
            <person name="Zhao M."/>
            <person name="Scheffler B.E."/>
            <person name="Stack J.C."/>
            <person name="Feltus F.A."/>
            <person name="Mustiga G.M."/>
            <person name="Amores F."/>
            <person name="Phillips W."/>
            <person name="Marelli J.P."/>
            <person name="May G.D."/>
            <person name="Shapiro H."/>
            <person name="Ma J."/>
            <person name="Bustamante C.D."/>
            <person name="Schnell R.J."/>
            <person name="Main D."/>
            <person name="Gilbert D."/>
            <person name="Parida L."/>
            <person name="Kuhn D.N."/>
        </authorList>
    </citation>
    <scope>NUCLEOTIDE SEQUENCE [LARGE SCALE GENOMIC DNA]</scope>
    <source>
        <strain evidence="2">cv. Matina 1-6</strain>
    </source>
</reference>
<proteinExistence type="predicted"/>
<accession>A0A061GVN0</accession>
<evidence type="ECO:0000313" key="1">
    <source>
        <dbReference type="EMBL" id="EOY33483.1"/>
    </source>
</evidence>
<organism evidence="1 2">
    <name type="scientific">Theobroma cacao</name>
    <name type="common">Cacao</name>
    <name type="synonym">Cocoa</name>
    <dbReference type="NCBI Taxonomy" id="3641"/>
    <lineage>
        <taxon>Eukaryota</taxon>
        <taxon>Viridiplantae</taxon>
        <taxon>Streptophyta</taxon>
        <taxon>Embryophyta</taxon>
        <taxon>Tracheophyta</taxon>
        <taxon>Spermatophyta</taxon>
        <taxon>Magnoliopsida</taxon>
        <taxon>eudicotyledons</taxon>
        <taxon>Gunneridae</taxon>
        <taxon>Pentapetalae</taxon>
        <taxon>rosids</taxon>
        <taxon>malvids</taxon>
        <taxon>Malvales</taxon>
        <taxon>Malvaceae</taxon>
        <taxon>Byttnerioideae</taxon>
        <taxon>Theobroma</taxon>
    </lineage>
</organism>
<dbReference type="HOGENOM" id="CLU_2643055_0_0_1"/>